<dbReference type="InterPro" id="IPR036864">
    <property type="entry name" value="Zn2-C6_fun-type_DNA-bd_sf"/>
</dbReference>
<name>A0ABP0ZR21_9ASCO</name>
<feature type="region of interest" description="Disordered" evidence="2">
    <location>
        <begin position="165"/>
        <end position="192"/>
    </location>
</feature>
<evidence type="ECO:0000313" key="4">
    <source>
        <dbReference type="EMBL" id="CAK9440968.1"/>
    </source>
</evidence>
<keyword evidence="5" id="KW-1185">Reference proteome</keyword>
<dbReference type="Pfam" id="PF00172">
    <property type="entry name" value="Zn_clus"/>
    <property type="match status" value="1"/>
</dbReference>
<dbReference type="EMBL" id="OZ022410">
    <property type="protein sequence ID" value="CAK9440968.1"/>
    <property type="molecule type" value="Genomic_DNA"/>
</dbReference>
<sequence>MMTSNSTAKSIPSISDILADTGQDKKLAFTSIHRQQEPIQQHAPAMGSHSDSNPSRYLAGAAVHQAGAGHFGSGHPQRAAFYKSSDPPRKRSKISRACDACRKKKVKCNAEFSTTLNKVTQICNNCEKNLEECTFSRTPLKRGPSKGYIKDLEDRVEFSGDPGLARKHQHPAAAATANGDGMSTFHSSGQHSLPGVQGRLHNAAPAHAKVEENHTNGASNFSPETHMRPHSQSLSALGGSIKLPPLLNYNSKPLTAAIQGLNAGPLPQSNPSSPSPQAQAQTQTQTQTQSQTQVSAVQQSQADLNKTSPPIQGPFWKVPYEMPPSTASHRSSIASLSHPGQMQGRRRSSLDSVSSTSTTNSRIIPIIRPPSSTSIMSDSESEDFHSLRSASSSARPQLTRNNSQSLSPRNSVTSLSSLNGRMNKTLVLPPHSPVSSSITVAAAAAAAAASASPYNPSTHQFLSTPQISQINPHQSSRSPMELLKLDLEIYEKIIASSYPVLQAPSEELVNMIQSSGKETPAESVVECFHLAVNDLINFKTNDEHISVSIFARLQSIESFAKVNPYSRFIYVSSLLLVNYSLLLKGHRHSSFLAYAAAFLNDMSALSSYVRRRASRHKVDKSEKSNRMCLGLARSYLILDTIDSITSLSSGVEKVVSTAIINLLPASDEVLDCVVLSNHYQFQKLISWKSSLVTSTNVNEPVASANEDTFYSHFNQLYMQKFQVYRLLFNDKPLSDLSEIQRIIDLMAATVVSFANYLCTTTASNKNVVHPCLNAALKQLFFAIKFIKRIIDHLAPTKAVSSINHNLSISFNLLNLNLHHLQISEHQFRHIKEMLSTEKLDFSATGGETAAEADGKWLDEIIATARADLIGHSSYV</sequence>
<dbReference type="InterPro" id="IPR050987">
    <property type="entry name" value="AtrR-like"/>
</dbReference>
<protein>
    <recommendedName>
        <fullName evidence="3">Zn(2)-C6 fungal-type domain-containing protein</fullName>
    </recommendedName>
</protein>
<feature type="region of interest" description="Disordered" evidence="2">
    <location>
        <begin position="214"/>
        <end position="236"/>
    </location>
</feature>
<dbReference type="RefSeq" id="XP_066831775.1">
    <property type="nucleotide sequence ID" value="XM_066975102.1"/>
</dbReference>
<gene>
    <name evidence="4" type="ORF">LODBEIA_P48370</name>
</gene>
<evidence type="ECO:0000313" key="5">
    <source>
        <dbReference type="Proteomes" id="UP001497383"/>
    </source>
</evidence>
<dbReference type="PROSITE" id="PS50048">
    <property type="entry name" value="ZN2_CY6_FUNGAL_2"/>
    <property type="match status" value="1"/>
</dbReference>
<feature type="compositionally biased region" description="Low complexity" evidence="2">
    <location>
        <begin position="350"/>
        <end position="378"/>
    </location>
</feature>
<evidence type="ECO:0000256" key="2">
    <source>
        <dbReference type="SAM" id="MobiDB-lite"/>
    </source>
</evidence>
<feature type="compositionally biased region" description="Polar residues" evidence="2">
    <location>
        <begin position="388"/>
        <end position="417"/>
    </location>
</feature>
<organism evidence="4 5">
    <name type="scientific">Lodderomyces beijingensis</name>
    <dbReference type="NCBI Taxonomy" id="1775926"/>
    <lineage>
        <taxon>Eukaryota</taxon>
        <taxon>Fungi</taxon>
        <taxon>Dikarya</taxon>
        <taxon>Ascomycota</taxon>
        <taxon>Saccharomycotina</taxon>
        <taxon>Pichiomycetes</taxon>
        <taxon>Debaryomycetaceae</taxon>
        <taxon>Candida/Lodderomyces clade</taxon>
        <taxon>Lodderomyces</taxon>
    </lineage>
</organism>
<feature type="region of interest" description="Disordered" evidence="2">
    <location>
        <begin position="260"/>
        <end position="417"/>
    </location>
</feature>
<keyword evidence="1" id="KW-0539">Nucleus</keyword>
<reference evidence="4 5" key="1">
    <citation type="submission" date="2024-03" db="EMBL/GenBank/DDBJ databases">
        <authorList>
            <person name="Brejova B."/>
        </authorList>
    </citation>
    <scope>NUCLEOTIDE SEQUENCE [LARGE SCALE GENOMIC DNA]</scope>
    <source>
        <strain evidence="4 5">CBS 14171</strain>
    </source>
</reference>
<accession>A0ABP0ZR21</accession>
<feature type="compositionally biased region" description="Polar residues" evidence="2">
    <location>
        <begin position="325"/>
        <end position="340"/>
    </location>
</feature>
<proteinExistence type="predicted"/>
<dbReference type="InterPro" id="IPR001138">
    <property type="entry name" value="Zn2Cys6_DnaBD"/>
</dbReference>
<evidence type="ECO:0000256" key="1">
    <source>
        <dbReference type="ARBA" id="ARBA00023242"/>
    </source>
</evidence>
<dbReference type="Gene3D" id="4.10.240.10">
    <property type="entry name" value="Zn(2)-C6 fungal-type DNA-binding domain"/>
    <property type="match status" value="1"/>
</dbReference>
<dbReference type="GeneID" id="92210033"/>
<dbReference type="SUPFAM" id="SSF57701">
    <property type="entry name" value="Zn2/Cys6 DNA-binding domain"/>
    <property type="match status" value="1"/>
</dbReference>
<dbReference type="Proteomes" id="UP001497383">
    <property type="component" value="Chromosome 6"/>
</dbReference>
<evidence type="ECO:0000259" key="3">
    <source>
        <dbReference type="PROSITE" id="PS50048"/>
    </source>
</evidence>
<dbReference type="SMART" id="SM00066">
    <property type="entry name" value="GAL4"/>
    <property type="match status" value="1"/>
</dbReference>
<feature type="domain" description="Zn(2)-C6 fungal-type" evidence="3">
    <location>
        <begin position="97"/>
        <end position="135"/>
    </location>
</feature>
<feature type="compositionally biased region" description="Low complexity" evidence="2">
    <location>
        <begin position="267"/>
        <end position="302"/>
    </location>
</feature>
<dbReference type="PANTHER" id="PTHR46910:SF1">
    <property type="entry name" value="MISCELLANEOUS ZN(II)2CYS6 TRANSCRIPTION FACTOR (EUROFUNG)-RELATED"/>
    <property type="match status" value="1"/>
</dbReference>
<dbReference type="PANTHER" id="PTHR46910">
    <property type="entry name" value="TRANSCRIPTION FACTOR PDR1"/>
    <property type="match status" value="1"/>
</dbReference>
<dbReference type="CDD" id="cd00067">
    <property type="entry name" value="GAL4"/>
    <property type="match status" value="1"/>
</dbReference>